<dbReference type="InterPro" id="IPR022812">
    <property type="entry name" value="Dynamin"/>
</dbReference>
<dbReference type="PROSITE" id="PS51388">
    <property type="entry name" value="GED"/>
    <property type="match status" value="1"/>
</dbReference>
<dbReference type="Pfam" id="PF00350">
    <property type="entry name" value="Dynamin_N"/>
    <property type="match status" value="1"/>
</dbReference>
<dbReference type="GO" id="GO:0006897">
    <property type="term" value="P:endocytosis"/>
    <property type="evidence" value="ECO:0007669"/>
    <property type="project" value="TreeGrafter"/>
</dbReference>
<evidence type="ECO:0000259" key="4">
    <source>
        <dbReference type="PROSITE" id="PS51718"/>
    </source>
</evidence>
<dbReference type="SMART" id="SM00053">
    <property type="entry name" value="DYNc"/>
    <property type="match status" value="1"/>
</dbReference>
<dbReference type="Gene3D" id="1.20.120.1240">
    <property type="entry name" value="Dynamin, middle domain"/>
    <property type="match status" value="1"/>
</dbReference>
<dbReference type="PANTHER" id="PTHR11566">
    <property type="entry name" value="DYNAMIN"/>
    <property type="match status" value="1"/>
</dbReference>
<sequence length="722" mass="79225">MSTPTDANEYGLSDAPLLGKIDKLFACGVGDLIDLPQIVVVGEQSSGKSSVLEGLVDKPFPRDSGLCTRFATQFIFKRSPTEHISVSVIPGAKATPEQHAVQTQWGHSNLKSLDSATFSKIMKEVHDVLGLAKPGELASNKPTFSDSVLRLSISGPSQMHLSVIDVPGIFKSTTAGLTTKADIALVENMVLGYMKNPRTIMLTVVPANVDAATQGILEMASDVDPDGDRTLGILTKPDLVDKGAERNVLAMVEGHAFKVQLGWHVIRNPGQQELGNPNTKRDDLEANFFRTTAPWNTLDASKTGIQSLRPRLNEVLSSLIRREFPKVGMEVSKKLTANAKLLAAMGPERSTPASQAAHLIDLSMKFQTLMSKAIDGRSALDSTFDALPSLRLATEVAGRMEHFREDITSHGHTYFFHKTNSEPTDDEKALYNKGTDSTDTVMDGLTTRYTSNLAEIADILHTSETVSHKDENILSWLSETYNRCRGFELGTFDPAILAPFMREQSSNWTSLSLGFVSDVIVLVHQCITTALEHVTLDKTLRSRLLDTILERLVDRYKSAVEQVKFILSVERDTILLTLNHYFNDNLQKSRQRRVTDQLQAKSVASKDTNDSWVRLADAIKTHAMSNADHTVQDIHDILFSYYKVALKRFVDNVAGQAVVYNLLAGPNSPLGVLSPAFVAGLTPEELQIIAGEAPGVRSKRVRLKKNIVTLEKAKAVVTKASI</sequence>
<dbReference type="GO" id="GO:0005739">
    <property type="term" value="C:mitochondrion"/>
    <property type="evidence" value="ECO:0007669"/>
    <property type="project" value="TreeGrafter"/>
</dbReference>
<evidence type="ECO:0000259" key="3">
    <source>
        <dbReference type="PROSITE" id="PS51388"/>
    </source>
</evidence>
<dbReference type="PRINTS" id="PR00195">
    <property type="entry name" value="DYNAMIN"/>
</dbReference>
<dbReference type="InterPro" id="IPR001401">
    <property type="entry name" value="Dynamin_GTPase"/>
</dbReference>
<dbReference type="Gene3D" id="3.40.50.300">
    <property type="entry name" value="P-loop containing nucleotide triphosphate hydrolases"/>
    <property type="match status" value="1"/>
</dbReference>
<accession>A0A6H0XKA2</accession>
<dbReference type="GO" id="GO:0008017">
    <property type="term" value="F:microtubule binding"/>
    <property type="evidence" value="ECO:0007669"/>
    <property type="project" value="TreeGrafter"/>
</dbReference>
<dbReference type="InterPro" id="IPR000375">
    <property type="entry name" value="Dynamin_stalk"/>
</dbReference>
<keyword evidence="6" id="KW-1185">Reference proteome</keyword>
<keyword evidence="1" id="KW-0547">Nucleotide-binding</keyword>
<dbReference type="CDD" id="cd08771">
    <property type="entry name" value="DLP_1"/>
    <property type="match status" value="1"/>
</dbReference>
<dbReference type="PANTHER" id="PTHR11566:SF215">
    <property type="entry name" value="DYNAMIN GTPASE"/>
    <property type="match status" value="1"/>
</dbReference>
<dbReference type="GO" id="GO:0003924">
    <property type="term" value="F:GTPase activity"/>
    <property type="evidence" value="ECO:0007669"/>
    <property type="project" value="InterPro"/>
</dbReference>
<dbReference type="Proteomes" id="UP000503462">
    <property type="component" value="Chromosome 1"/>
</dbReference>
<dbReference type="InterPro" id="IPR030381">
    <property type="entry name" value="G_DYNAMIN_dom"/>
</dbReference>
<dbReference type="GO" id="GO:0000266">
    <property type="term" value="P:mitochondrial fission"/>
    <property type="evidence" value="ECO:0007669"/>
    <property type="project" value="TreeGrafter"/>
</dbReference>
<proteinExistence type="predicted"/>
<organism evidence="5 6">
    <name type="scientific">Peltaster fructicola</name>
    <dbReference type="NCBI Taxonomy" id="286661"/>
    <lineage>
        <taxon>Eukaryota</taxon>
        <taxon>Fungi</taxon>
        <taxon>Dikarya</taxon>
        <taxon>Ascomycota</taxon>
        <taxon>Pezizomycotina</taxon>
        <taxon>Dothideomycetes</taxon>
        <taxon>Dothideomycetes incertae sedis</taxon>
        <taxon>Peltaster</taxon>
    </lineage>
</organism>
<dbReference type="OrthoDB" id="415706at2759"/>
<reference evidence="5 6" key="1">
    <citation type="journal article" date="2016" name="Sci. Rep.">
        <title>Peltaster fructicola genome reveals evolution from an invasive phytopathogen to an ectophytic parasite.</title>
        <authorList>
            <person name="Xu C."/>
            <person name="Chen H."/>
            <person name="Gleason M.L."/>
            <person name="Xu J.R."/>
            <person name="Liu H."/>
            <person name="Zhang R."/>
            <person name="Sun G."/>
        </authorList>
    </citation>
    <scope>NUCLEOTIDE SEQUENCE [LARGE SCALE GENOMIC DNA]</scope>
    <source>
        <strain evidence="5 6">LNHT1506</strain>
    </source>
</reference>
<dbReference type="EMBL" id="CP051139">
    <property type="protein sequence ID" value="QIW95060.1"/>
    <property type="molecule type" value="Genomic_DNA"/>
</dbReference>
<dbReference type="GO" id="GO:0048312">
    <property type="term" value="P:intracellular distribution of mitochondria"/>
    <property type="evidence" value="ECO:0007669"/>
    <property type="project" value="TreeGrafter"/>
</dbReference>
<name>A0A6H0XKA2_9PEZI</name>
<dbReference type="GO" id="GO:0005874">
    <property type="term" value="C:microtubule"/>
    <property type="evidence" value="ECO:0007669"/>
    <property type="project" value="TreeGrafter"/>
</dbReference>
<dbReference type="GO" id="GO:0016020">
    <property type="term" value="C:membrane"/>
    <property type="evidence" value="ECO:0007669"/>
    <property type="project" value="TreeGrafter"/>
</dbReference>
<gene>
    <name evidence="5" type="ORF">AMS68_000578</name>
</gene>
<evidence type="ECO:0000256" key="2">
    <source>
        <dbReference type="ARBA" id="ARBA00023134"/>
    </source>
</evidence>
<dbReference type="InterPro" id="IPR020850">
    <property type="entry name" value="GED_dom"/>
</dbReference>
<dbReference type="Pfam" id="PF01031">
    <property type="entry name" value="Dynamin_M"/>
    <property type="match status" value="1"/>
</dbReference>
<evidence type="ECO:0000313" key="6">
    <source>
        <dbReference type="Proteomes" id="UP000503462"/>
    </source>
</evidence>
<protein>
    <recommendedName>
        <fullName evidence="7">GED domain-containing protein</fullName>
    </recommendedName>
</protein>
<dbReference type="GO" id="GO:0016559">
    <property type="term" value="P:peroxisome fission"/>
    <property type="evidence" value="ECO:0007669"/>
    <property type="project" value="TreeGrafter"/>
</dbReference>
<keyword evidence="2" id="KW-0342">GTP-binding</keyword>
<dbReference type="InterPro" id="IPR045063">
    <property type="entry name" value="Dynamin_N"/>
</dbReference>
<dbReference type="AlphaFoldDB" id="A0A6H0XKA2"/>
<evidence type="ECO:0000313" key="5">
    <source>
        <dbReference type="EMBL" id="QIW95060.1"/>
    </source>
</evidence>
<dbReference type="PROSITE" id="PS51718">
    <property type="entry name" value="G_DYNAMIN_2"/>
    <property type="match status" value="1"/>
</dbReference>
<feature type="domain" description="Dynamin-type G" evidence="4">
    <location>
        <begin position="32"/>
        <end position="325"/>
    </location>
</feature>
<evidence type="ECO:0008006" key="7">
    <source>
        <dbReference type="Google" id="ProtNLM"/>
    </source>
</evidence>
<feature type="domain" description="GED" evidence="3">
    <location>
        <begin position="631"/>
        <end position="722"/>
    </location>
</feature>
<evidence type="ECO:0000256" key="1">
    <source>
        <dbReference type="ARBA" id="ARBA00022741"/>
    </source>
</evidence>
<dbReference type="SUPFAM" id="SSF52540">
    <property type="entry name" value="P-loop containing nucleoside triphosphate hydrolases"/>
    <property type="match status" value="1"/>
</dbReference>
<dbReference type="GO" id="GO:0005525">
    <property type="term" value="F:GTP binding"/>
    <property type="evidence" value="ECO:0007669"/>
    <property type="project" value="InterPro"/>
</dbReference>
<dbReference type="InterPro" id="IPR027417">
    <property type="entry name" value="P-loop_NTPase"/>
</dbReference>